<reference evidence="3" key="1">
    <citation type="submission" date="2024-04" db="EMBL/GenBank/DDBJ databases">
        <authorList>
            <person name="Shaw F."/>
            <person name="Minotto A."/>
        </authorList>
    </citation>
    <scope>NUCLEOTIDE SEQUENCE [LARGE SCALE GENOMIC DNA]</scope>
</reference>
<evidence type="ECO:0000256" key="1">
    <source>
        <dbReference type="SAM" id="MobiDB-lite"/>
    </source>
</evidence>
<dbReference type="Proteomes" id="UP001497453">
    <property type="component" value="Chromosome 4"/>
</dbReference>
<proteinExistence type="predicted"/>
<organism evidence="2 3">
    <name type="scientific">Somion occarium</name>
    <dbReference type="NCBI Taxonomy" id="3059160"/>
    <lineage>
        <taxon>Eukaryota</taxon>
        <taxon>Fungi</taxon>
        <taxon>Dikarya</taxon>
        <taxon>Basidiomycota</taxon>
        <taxon>Agaricomycotina</taxon>
        <taxon>Agaricomycetes</taxon>
        <taxon>Polyporales</taxon>
        <taxon>Cerrenaceae</taxon>
        <taxon>Somion</taxon>
    </lineage>
</organism>
<name>A0ABP1DJL1_9APHY</name>
<evidence type="ECO:0000313" key="2">
    <source>
        <dbReference type="EMBL" id="CAL1708021.1"/>
    </source>
</evidence>
<feature type="region of interest" description="Disordered" evidence="1">
    <location>
        <begin position="138"/>
        <end position="158"/>
    </location>
</feature>
<evidence type="ECO:0000313" key="3">
    <source>
        <dbReference type="Proteomes" id="UP001497453"/>
    </source>
</evidence>
<sequence length="355" mass="39301">MNTHTHPPNATFFQYLDVAAGGQPRYAFTTRQLDDLERGVVRSSESMSSMFDQKDIQRQKVAKYPTPPPVYLVPEPVPIAAPKPMHPDAISPPLLTLQWKLTGNEFYTPPPSYNQLSPHEWAKETAATVPKKDRIVDVGKRAPQPPIGTGRPRPSNTQRRLALTATSHSTYHSQSVSNERAMALLAILNGHAGPAMVHKPSDQWALNERCSSYSSYDGPKATPVSSSHAYNTSSHQQTFPISASKPQTQILEPMSTLRGVPSQSHGVHVSRSADRMQVGRDSWKSCANEEHNGAMCMRSEGIVNDLSGALSRDRPIIIYDTHQPIQRTKRTRPLPRPPIQAEISPLVMSFLALRV</sequence>
<protein>
    <submittedName>
        <fullName evidence="2">Uncharacterized protein</fullName>
    </submittedName>
</protein>
<keyword evidence="3" id="KW-1185">Reference proteome</keyword>
<gene>
    <name evidence="2" type="ORF">GFSPODELE1_LOCUS6654</name>
</gene>
<accession>A0ABP1DJL1</accession>
<dbReference type="EMBL" id="OZ037947">
    <property type="protein sequence ID" value="CAL1708021.1"/>
    <property type="molecule type" value="Genomic_DNA"/>
</dbReference>